<sequence length="96" mass="10746">MSMEQRRNERAEETGDPRVNPPTSGIVLYDSHMQNSGIDRALVGGEAHTLYQEVDSGWGNIHTAQGLVKDGLNTHTKTKAQRENAERQKNREEDEG</sequence>
<dbReference type="EMBL" id="JARBHB010000016">
    <property type="protein sequence ID" value="KAJ8866676.1"/>
    <property type="molecule type" value="Genomic_DNA"/>
</dbReference>
<gene>
    <name evidence="2" type="ORF">PR048_032537</name>
</gene>
<feature type="compositionally biased region" description="Basic and acidic residues" evidence="1">
    <location>
        <begin position="80"/>
        <end position="96"/>
    </location>
</feature>
<feature type="region of interest" description="Disordered" evidence="1">
    <location>
        <begin position="1"/>
        <end position="27"/>
    </location>
</feature>
<keyword evidence="3" id="KW-1185">Reference proteome</keyword>
<evidence type="ECO:0000256" key="1">
    <source>
        <dbReference type="SAM" id="MobiDB-lite"/>
    </source>
</evidence>
<evidence type="ECO:0000313" key="2">
    <source>
        <dbReference type="EMBL" id="KAJ8866676.1"/>
    </source>
</evidence>
<accession>A0ABQ9G2H0</accession>
<comment type="caution">
    <text evidence="2">The sequence shown here is derived from an EMBL/GenBank/DDBJ whole genome shotgun (WGS) entry which is preliminary data.</text>
</comment>
<protein>
    <submittedName>
        <fullName evidence="2">Uncharacterized protein</fullName>
    </submittedName>
</protein>
<organism evidence="2 3">
    <name type="scientific">Dryococelus australis</name>
    <dbReference type="NCBI Taxonomy" id="614101"/>
    <lineage>
        <taxon>Eukaryota</taxon>
        <taxon>Metazoa</taxon>
        <taxon>Ecdysozoa</taxon>
        <taxon>Arthropoda</taxon>
        <taxon>Hexapoda</taxon>
        <taxon>Insecta</taxon>
        <taxon>Pterygota</taxon>
        <taxon>Neoptera</taxon>
        <taxon>Polyneoptera</taxon>
        <taxon>Phasmatodea</taxon>
        <taxon>Verophasmatodea</taxon>
        <taxon>Anareolatae</taxon>
        <taxon>Phasmatidae</taxon>
        <taxon>Eurycanthinae</taxon>
        <taxon>Dryococelus</taxon>
    </lineage>
</organism>
<name>A0ABQ9G2H0_9NEOP</name>
<feature type="region of interest" description="Disordered" evidence="1">
    <location>
        <begin position="69"/>
        <end position="96"/>
    </location>
</feature>
<proteinExistence type="predicted"/>
<dbReference type="Proteomes" id="UP001159363">
    <property type="component" value="Chromosome 15"/>
</dbReference>
<reference evidence="2 3" key="1">
    <citation type="submission" date="2023-02" db="EMBL/GenBank/DDBJ databases">
        <title>LHISI_Scaffold_Assembly.</title>
        <authorList>
            <person name="Stuart O.P."/>
            <person name="Cleave R."/>
            <person name="Magrath M.J.L."/>
            <person name="Mikheyev A.S."/>
        </authorList>
    </citation>
    <scope>NUCLEOTIDE SEQUENCE [LARGE SCALE GENOMIC DNA]</scope>
    <source>
        <strain evidence="2">Daus_M_001</strain>
        <tissue evidence="2">Leg muscle</tissue>
    </source>
</reference>
<feature type="compositionally biased region" description="Basic and acidic residues" evidence="1">
    <location>
        <begin position="1"/>
        <end position="16"/>
    </location>
</feature>
<evidence type="ECO:0000313" key="3">
    <source>
        <dbReference type="Proteomes" id="UP001159363"/>
    </source>
</evidence>